<proteinExistence type="inferred from homology"/>
<dbReference type="InterPro" id="IPR006094">
    <property type="entry name" value="Oxid_FAD_bind_N"/>
</dbReference>
<comment type="cofactor">
    <cofactor evidence="1">
        <name>FAD</name>
        <dbReference type="ChEBI" id="CHEBI:57692"/>
    </cofactor>
</comment>
<evidence type="ECO:0000259" key="7">
    <source>
        <dbReference type="PROSITE" id="PS51387"/>
    </source>
</evidence>
<keyword evidence="5" id="KW-0560">Oxidoreductase</keyword>
<evidence type="ECO:0000256" key="5">
    <source>
        <dbReference type="ARBA" id="ARBA00023002"/>
    </source>
</evidence>
<keyword evidence="4" id="KW-0274">FAD</keyword>
<feature type="signal peptide" evidence="6">
    <location>
        <begin position="1"/>
        <end position="24"/>
    </location>
</feature>
<dbReference type="InterPro" id="IPR012951">
    <property type="entry name" value="BBE"/>
</dbReference>
<comment type="caution">
    <text evidence="8">The sequence shown here is derived from an EMBL/GenBank/DDBJ whole genome shotgun (WGS) entry which is preliminary data.</text>
</comment>
<evidence type="ECO:0000256" key="1">
    <source>
        <dbReference type="ARBA" id="ARBA00001974"/>
    </source>
</evidence>
<sequence length="615" mass="66833">MFSQGWLPGLAACLVSCSPLLTLASSSHKQQCKAIPGTPDWPSPASWKRLNESLAGRLLQPPPPGAVCHPGQPTYDAGECPDLIANWSKLDYHHTNPVSTYWNNWSNDTCLPYQGYPCSSQGYPLFVVNATTARHVQLGVQFAKKHNIRLVVKNTGHDFIGRSNAPNSLSIWVHNLKDWKYHGSGFRPKKCKTTLPGTYLTAGSGSQMWDIYTRLDTINQTIVGGGGKTVALGGYLTGGGHSLLSPYYGMAADQVVEIEAVTPSGEIIIANSCQNQDLFWAILGGGGSTFTIPTLFTLKTHPTPRLSHLNIFILTPSPNTSSVIFPLQAYITSQFPSLSASGLSGYAYLLPPSTPFPLLPDTTNGIGGFFMSCVIPQTTPSSSPTDILSLWTPLLSHINSTFPLAQNNFTILPTPTSYPSFLSYFTAHHDTTPAGTNIIPGGRLLDRPALTNNLTALSESYRQISSSGPGAGWDGTPASGGGGGSIIAAHLVSGPGVHHHPNRFKTSVLPAWRRSYLHVVYGESFLPLNTTSKSQAYQRIIEKDKIIKTLAPDTGAYMNEASPIEEQGWQQRLWGENYDRLKGIKRTIDPTDVLWCTPCVGNERWKQVEDRLCRV</sequence>
<feature type="chain" id="PRO_5041361568" description="FAD-binding PCMH-type domain-containing protein" evidence="6">
    <location>
        <begin position="25"/>
        <end position="615"/>
    </location>
</feature>
<dbReference type="Pfam" id="PF08031">
    <property type="entry name" value="BBE"/>
    <property type="match status" value="1"/>
</dbReference>
<dbReference type="GO" id="GO:0016491">
    <property type="term" value="F:oxidoreductase activity"/>
    <property type="evidence" value="ECO:0007669"/>
    <property type="project" value="UniProtKB-KW"/>
</dbReference>
<dbReference type="InterPro" id="IPR050416">
    <property type="entry name" value="FAD-linked_Oxidoreductase"/>
</dbReference>
<dbReference type="AlphaFoldDB" id="A0AA39Z6Y7"/>
<dbReference type="PROSITE" id="PS51387">
    <property type="entry name" value="FAD_PCMH"/>
    <property type="match status" value="1"/>
</dbReference>
<evidence type="ECO:0000313" key="8">
    <source>
        <dbReference type="EMBL" id="KAK0665343.1"/>
    </source>
</evidence>
<dbReference type="PANTHER" id="PTHR42973:SF39">
    <property type="entry name" value="FAD-BINDING PCMH-TYPE DOMAIN-CONTAINING PROTEIN"/>
    <property type="match status" value="1"/>
</dbReference>
<keyword evidence="6" id="KW-0732">Signal</keyword>
<dbReference type="SUPFAM" id="SSF56176">
    <property type="entry name" value="FAD-binding/transporter-associated domain-like"/>
    <property type="match status" value="1"/>
</dbReference>
<accession>A0AA39Z6Y7</accession>
<gene>
    <name evidence="8" type="ORF">QBC41DRAFT_358946</name>
</gene>
<dbReference type="Gene3D" id="3.40.462.20">
    <property type="match status" value="1"/>
</dbReference>
<evidence type="ECO:0000256" key="3">
    <source>
        <dbReference type="ARBA" id="ARBA00022630"/>
    </source>
</evidence>
<protein>
    <recommendedName>
        <fullName evidence="7">FAD-binding PCMH-type domain-containing protein</fullName>
    </recommendedName>
</protein>
<name>A0AA39Z6Y7_9PEZI</name>
<reference evidence="8" key="1">
    <citation type="submission" date="2023-06" db="EMBL/GenBank/DDBJ databases">
        <title>Genome-scale phylogeny and comparative genomics of the fungal order Sordariales.</title>
        <authorList>
            <consortium name="Lawrence Berkeley National Laboratory"/>
            <person name="Hensen N."/>
            <person name="Bonometti L."/>
            <person name="Westerberg I."/>
            <person name="Brannstrom I.O."/>
            <person name="Guillou S."/>
            <person name="Cros-Aarteil S."/>
            <person name="Calhoun S."/>
            <person name="Haridas S."/>
            <person name="Kuo A."/>
            <person name="Mondo S."/>
            <person name="Pangilinan J."/>
            <person name="Riley R."/>
            <person name="Labutti K."/>
            <person name="Andreopoulos B."/>
            <person name="Lipzen A."/>
            <person name="Chen C."/>
            <person name="Yanf M."/>
            <person name="Daum C."/>
            <person name="Ng V."/>
            <person name="Clum A."/>
            <person name="Steindorff A."/>
            <person name="Ohm R."/>
            <person name="Martin F."/>
            <person name="Silar P."/>
            <person name="Natvig D."/>
            <person name="Lalanne C."/>
            <person name="Gautier V."/>
            <person name="Ament-Velasquez S.L."/>
            <person name="Kruys A."/>
            <person name="Hutchinson M.I."/>
            <person name="Powell A.J."/>
            <person name="Barry K."/>
            <person name="Miller A.N."/>
            <person name="Grigoriev I.V."/>
            <person name="Debuchy R."/>
            <person name="Gladieux P."/>
            <person name="Thoren M.H."/>
            <person name="Johannesson H."/>
        </authorList>
    </citation>
    <scope>NUCLEOTIDE SEQUENCE</scope>
    <source>
        <strain evidence="8">CBS 307.81</strain>
    </source>
</reference>
<evidence type="ECO:0000256" key="2">
    <source>
        <dbReference type="ARBA" id="ARBA00005466"/>
    </source>
</evidence>
<dbReference type="EMBL" id="JAULSY010000112">
    <property type="protein sequence ID" value="KAK0665343.1"/>
    <property type="molecule type" value="Genomic_DNA"/>
</dbReference>
<dbReference type="Pfam" id="PF01565">
    <property type="entry name" value="FAD_binding_4"/>
    <property type="match status" value="1"/>
</dbReference>
<evidence type="ECO:0000256" key="4">
    <source>
        <dbReference type="ARBA" id="ARBA00022827"/>
    </source>
</evidence>
<dbReference type="PANTHER" id="PTHR42973">
    <property type="entry name" value="BINDING OXIDOREDUCTASE, PUTATIVE (AFU_ORTHOLOGUE AFUA_1G17690)-RELATED"/>
    <property type="match status" value="1"/>
</dbReference>
<dbReference type="InterPro" id="IPR016166">
    <property type="entry name" value="FAD-bd_PCMH"/>
</dbReference>
<dbReference type="InterPro" id="IPR036318">
    <property type="entry name" value="FAD-bd_PCMH-like_sf"/>
</dbReference>
<evidence type="ECO:0000313" key="9">
    <source>
        <dbReference type="Proteomes" id="UP001174997"/>
    </source>
</evidence>
<organism evidence="8 9">
    <name type="scientific">Cercophora samala</name>
    <dbReference type="NCBI Taxonomy" id="330535"/>
    <lineage>
        <taxon>Eukaryota</taxon>
        <taxon>Fungi</taxon>
        <taxon>Dikarya</taxon>
        <taxon>Ascomycota</taxon>
        <taxon>Pezizomycotina</taxon>
        <taxon>Sordariomycetes</taxon>
        <taxon>Sordariomycetidae</taxon>
        <taxon>Sordariales</taxon>
        <taxon>Lasiosphaeriaceae</taxon>
        <taxon>Cercophora</taxon>
    </lineage>
</organism>
<dbReference type="Proteomes" id="UP001174997">
    <property type="component" value="Unassembled WGS sequence"/>
</dbReference>
<keyword evidence="3" id="KW-0285">Flavoprotein</keyword>
<evidence type="ECO:0000256" key="6">
    <source>
        <dbReference type="SAM" id="SignalP"/>
    </source>
</evidence>
<dbReference type="Gene3D" id="3.30.465.10">
    <property type="match status" value="2"/>
</dbReference>
<feature type="domain" description="FAD-binding PCMH-type" evidence="7">
    <location>
        <begin position="120"/>
        <end position="303"/>
    </location>
</feature>
<comment type="similarity">
    <text evidence="2">Belongs to the oxygen-dependent FAD-linked oxidoreductase family.</text>
</comment>
<dbReference type="GO" id="GO:0071949">
    <property type="term" value="F:FAD binding"/>
    <property type="evidence" value="ECO:0007669"/>
    <property type="project" value="InterPro"/>
</dbReference>
<dbReference type="InterPro" id="IPR016169">
    <property type="entry name" value="FAD-bd_PCMH_sub2"/>
</dbReference>
<keyword evidence="9" id="KW-1185">Reference proteome</keyword>